<dbReference type="PANTHER" id="PTHR12835">
    <property type="entry name" value="BIOTIN PROTEIN LIGASE"/>
    <property type="match status" value="1"/>
</dbReference>
<keyword evidence="2 6" id="KW-0547">Nucleotide-binding</keyword>
<dbReference type="EC" id="6.3.4.15" evidence="6"/>
<dbReference type="InterPro" id="IPR004143">
    <property type="entry name" value="BPL_LPL_catalytic"/>
</dbReference>
<dbReference type="GO" id="GO:0004077">
    <property type="term" value="F:biotin--[biotin carboxyl-carrier protein] ligase activity"/>
    <property type="evidence" value="ECO:0007669"/>
    <property type="project" value="UniProtKB-UniRule"/>
</dbReference>
<dbReference type="Pfam" id="PF03099">
    <property type="entry name" value="BPL_LplA_LipB"/>
    <property type="match status" value="1"/>
</dbReference>
<dbReference type="InterPro" id="IPR036390">
    <property type="entry name" value="WH_DNA-bd_sf"/>
</dbReference>
<feature type="binding site" evidence="6">
    <location>
        <position position="190"/>
    </location>
    <ligand>
        <name>biotin</name>
        <dbReference type="ChEBI" id="CHEBI:57586"/>
    </ligand>
</feature>
<dbReference type="Proteomes" id="UP000298133">
    <property type="component" value="Unassembled WGS sequence"/>
</dbReference>
<dbReference type="GO" id="GO:0005737">
    <property type="term" value="C:cytoplasm"/>
    <property type="evidence" value="ECO:0007669"/>
    <property type="project" value="TreeGrafter"/>
</dbReference>
<evidence type="ECO:0000256" key="4">
    <source>
        <dbReference type="ARBA" id="ARBA00023267"/>
    </source>
</evidence>
<keyword evidence="6" id="KW-0238">DNA-binding</keyword>
<keyword evidence="1 6" id="KW-0436">Ligase</keyword>
<dbReference type="SUPFAM" id="SSF55681">
    <property type="entry name" value="Class II aaRS and biotin synthetases"/>
    <property type="match status" value="1"/>
</dbReference>
<dbReference type="HAMAP" id="MF_00978">
    <property type="entry name" value="Bifunct_BirA"/>
    <property type="match status" value="1"/>
</dbReference>
<dbReference type="InterPro" id="IPR045864">
    <property type="entry name" value="aa-tRNA-synth_II/BPL/LPL"/>
</dbReference>
<dbReference type="GO" id="GO:0005524">
    <property type="term" value="F:ATP binding"/>
    <property type="evidence" value="ECO:0007669"/>
    <property type="project" value="UniProtKB-UniRule"/>
</dbReference>
<dbReference type="GO" id="GO:0003677">
    <property type="term" value="F:DNA binding"/>
    <property type="evidence" value="ECO:0007669"/>
    <property type="project" value="UniProtKB-UniRule"/>
</dbReference>
<feature type="binding site" evidence="6">
    <location>
        <begin position="94"/>
        <end position="96"/>
    </location>
    <ligand>
        <name>biotin</name>
        <dbReference type="ChEBI" id="CHEBI:57586"/>
    </ligand>
</feature>
<dbReference type="Gene3D" id="1.10.10.10">
    <property type="entry name" value="Winged helix-like DNA-binding domain superfamily/Winged helix DNA-binding domain"/>
    <property type="match status" value="1"/>
</dbReference>
<dbReference type="InterPro" id="IPR036388">
    <property type="entry name" value="WH-like_DNA-bd_sf"/>
</dbReference>
<keyword evidence="9" id="KW-1185">Reference proteome</keyword>
<evidence type="ECO:0000313" key="9">
    <source>
        <dbReference type="Proteomes" id="UP000298133"/>
    </source>
</evidence>
<gene>
    <name evidence="6" type="primary">birA</name>
    <name evidence="8" type="ORF">E3W66_09835</name>
</gene>
<dbReference type="SUPFAM" id="SSF46785">
    <property type="entry name" value="Winged helix' DNA-binding domain"/>
    <property type="match status" value="1"/>
</dbReference>
<feature type="binding site" evidence="6">
    <location>
        <begin position="124"/>
        <end position="126"/>
    </location>
    <ligand>
        <name>biotin</name>
        <dbReference type="ChEBI" id="CHEBI:57586"/>
    </ligand>
</feature>
<dbReference type="PROSITE" id="PS51733">
    <property type="entry name" value="BPL_LPL_CATALYTIC"/>
    <property type="match status" value="1"/>
</dbReference>
<feature type="DNA-binding region" description="H-T-H motif" evidence="6">
    <location>
        <begin position="22"/>
        <end position="41"/>
    </location>
</feature>
<keyword evidence="3 6" id="KW-0067">ATP-binding</keyword>
<protein>
    <recommendedName>
        <fullName evidence="6">Bifunctional ligase/repressor BirA</fullName>
    </recommendedName>
    <alternativeName>
        <fullName evidence="6">Biotin operon repressor</fullName>
    </alternativeName>
    <alternativeName>
        <fullName evidence="6">Biotin--[acetyl-CoA-carboxylase] ligase</fullName>
        <ecNumber evidence="6">6.3.4.15</ecNumber>
    </alternativeName>
    <alternativeName>
        <fullName evidence="6">Biotin--protein ligase</fullName>
    </alternativeName>
    <alternativeName>
        <fullName evidence="6">Biotin-[acetyl-CoA carboxylase] synthetase</fullName>
    </alternativeName>
</protein>
<feature type="binding site" evidence="6">
    <location>
        <position position="120"/>
    </location>
    <ligand>
        <name>biotin</name>
        <dbReference type="ChEBI" id="CHEBI:57586"/>
    </ligand>
</feature>
<dbReference type="AlphaFoldDB" id="A0A4Y8UHC5"/>
<dbReference type="InterPro" id="IPR013196">
    <property type="entry name" value="HTH_11"/>
</dbReference>
<name>A0A4Y8UHC5_9GAMM</name>
<accession>A0A4Y8UHC5</accession>
<comment type="function">
    <text evidence="6">Acts both as a biotin--[acetyl-CoA-carboxylase] ligase and a biotin-operon repressor. In the presence of ATP, BirA activates biotin to form the BirA-biotinyl-5'-adenylate (BirA-bio-5'-AMP or holoBirA) complex. HoloBirA can either transfer the biotinyl moiety to the biotin carboxyl carrier protein (BCCP) subunit of acetyl-CoA carboxylase, or bind to the biotin operator site and inhibit transcription of the operon.</text>
</comment>
<evidence type="ECO:0000259" key="7">
    <source>
        <dbReference type="PROSITE" id="PS51733"/>
    </source>
</evidence>
<dbReference type="GO" id="GO:0006355">
    <property type="term" value="P:regulation of DNA-templated transcription"/>
    <property type="evidence" value="ECO:0007669"/>
    <property type="project" value="UniProtKB-UniRule"/>
</dbReference>
<dbReference type="InterPro" id="IPR003142">
    <property type="entry name" value="BPL_C"/>
</dbReference>
<dbReference type="InterPro" id="IPR030855">
    <property type="entry name" value="Bifunct_BirA"/>
</dbReference>
<evidence type="ECO:0000256" key="6">
    <source>
        <dbReference type="HAMAP-Rule" id="MF_00978"/>
    </source>
</evidence>
<comment type="similarity">
    <text evidence="6">Belongs to the biotin--protein ligase family.</text>
</comment>
<organism evidence="8 9">
    <name type="scientific">Gammaproteobacteria bacterium LSUCC0057</name>
    <dbReference type="NCBI Taxonomy" id="2559237"/>
    <lineage>
        <taxon>Bacteria</taxon>
        <taxon>Pseudomonadati</taxon>
        <taxon>Pseudomonadota</taxon>
        <taxon>Gammaproteobacteria</taxon>
        <taxon>Cellvibrionales</taxon>
        <taxon>Porticoccaceae</taxon>
        <taxon>SAR92 clade</taxon>
    </lineage>
</organism>
<evidence type="ECO:0000313" key="8">
    <source>
        <dbReference type="EMBL" id="TFH67139.1"/>
    </source>
</evidence>
<dbReference type="CDD" id="cd16442">
    <property type="entry name" value="BPL"/>
    <property type="match status" value="1"/>
</dbReference>
<proteinExistence type="inferred from homology"/>
<dbReference type="Pfam" id="PF02237">
    <property type="entry name" value="BPL_C"/>
    <property type="match status" value="1"/>
</dbReference>
<dbReference type="Gene3D" id="3.30.930.10">
    <property type="entry name" value="Bira Bifunctional Protein, Domain 2"/>
    <property type="match status" value="1"/>
</dbReference>
<evidence type="ECO:0000256" key="1">
    <source>
        <dbReference type="ARBA" id="ARBA00022598"/>
    </source>
</evidence>
<dbReference type="InterPro" id="IPR004408">
    <property type="entry name" value="Biotin_CoA_COase_ligase"/>
</dbReference>
<dbReference type="PANTHER" id="PTHR12835:SF5">
    <property type="entry name" value="BIOTIN--PROTEIN LIGASE"/>
    <property type="match status" value="1"/>
</dbReference>
<dbReference type="EMBL" id="SPIA01000005">
    <property type="protein sequence ID" value="TFH67139.1"/>
    <property type="molecule type" value="Genomic_DNA"/>
</dbReference>
<comment type="catalytic activity">
    <reaction evidence="5 6">
        <text>biotin + L-lysyl-[protein] + ATP = N(6)-biotinyl-L-lysyl-[protein] + AMP + diphosphate + H(+)</text>
        <dbReference type="Rhea" id="RHEA:11756"/>
        <dbReference type="Rhea" id="RHEA-COMP:9752"/>
        <dbReference type="Rhea" id="RHEA-COMP:10505"/>
        <dbReference type="ChEBI" id="CHEBI:15378"/>
        <dbReference type="ChEBI" id="CHEBI:29969"/>
        <dbReference type="ChEBI" id="CHEBI:30616"/>
        <dbReference type="ChEBI" id="CHEBI:33019"/>
        <dbReference type="ChEBI" id="CHEBI:57586"/>
        <dbReference type="ChEBI" id="CHEBI:83144"/>
        <dbReference type="ChEBI" id="CHEBI:456215"/>
        <dbReference type="EC" id="6.3.4.15"/>
    </reaction>
</comment>
<evidence type="ECO:0000256" key="3">
    <source>
        <dbReference type="ARBA" id="ARBA00022840"/>
    </source>
</evidence>
<keyword evidence="6" id="KW-0804">Transcription</keyword>
<feature type="domain" description="BPL/LPL catalytic" evidence="7">
    <location>
        <begin position="87"/>
        <end position="262"/>
    </location>
</feature>
<dbReference type="InterPro" id="IPR008988">
    <property type="entry name" value="Transcriptional_repressor_C"/>
</dbReference>
<keyword evidence="6" id="KW-0678">Repressor</keyword>
<keyword evidence="4 6" id="KW-0092">Biotin</keyword>
<reference evidence="8 9" key="1">
    <citation type="submission" date="2019-03" db="EMBL/GenBank/DDBJ databases">
        <title>Draft genome of Gammaproteobacteria bacterium LSUCC0057, a member of the SAR92 clade.</title>
        <authorList>
            <person name="Lanclos V.C."/>
            <person name="Doiron C."/>
            <person name="Henson M.W."/>
            <person name="Thrash J.C."/>
        </authorList>
    </citation>
    <scope>NUCLEOTIDE SEQUENCE [LARGE SCALE GENOMIC DNA]</scope>
    <source>
        <strain evidence="8 9">LSUCC0057</strain>
    </source>
</reference>
<comment type="caution">
    <text evidence="8">The sequence shown here is derived from an EMBL/GenBank/DDBJ whole genome shotgun (WGS) entry which is preliminary data.</text>
</comment>
<keyword evidence="6" id="KW-0805">Transcription regulation</keyword>
<dbReference type="SUPFAM" id="SSF50037">
    <property type="entry name" value="C-terminal domain of transcriptional repressors"/>
    <property type="match status" value="1"/>
</dbReference>
<sequence length="332" mass="35100">MAELTGLEPLLRLLSDGAVHSGEALGEALGISRAAVWKQLQKLQAAGVEVNAVKGSGYQLATALDLLDGKTLAAELRRSLRLPFTLQVDTQVASTNREAMAWAATAAADSGIFIALAEQQSAGRGRRGRDWVSPLAANIYLSLVASFSAGAAALEGLSLAVGVAVRRALQRFDCETQLKWPNDILCAEKKLGGILLEMTGDPVGDCRVVIGVGLNVAMPADAAGAIGQPWTDLRTELGLVPRRTELALALIEEIVEVTTHFQSRGFSYWRDEWLQASAWTAQAVQVEGPAGLLGGVMIGVDDSGALLLQDHTGSVQRIVGGELSLRREGGER</sequence>
<dbReference type="Pfam" id="PF08279">
    <property type="entry name" value="HTH_11"/>
    <property type="match status" value="1"/>
</dbReference>
<dbReference type="Gene3D" id="2.30.30.100">
    <property type="match status" value="1"/>
</dbReference>
<dbReference type="NCBIfam" id="TIGR00121">
    <property type="entry name" value="birA_ligase"/>
    <property type="match status" value="1"/>
</dbReference>
<dbReference type="OrthoDB" id="9807064at2"/>
<evidence type="ECO:0000256" key="2">
    <source>
        <dbReference type="ARBA" id="ARBA00022741"/>
    </source>
</evidence>
<evidence type="ECO:0000256" key="5">
    <source>
        <dbReference type="ARBA" id="ARBA00047846"/>
    </source>
</evidence>